<dbReference type="GO" id="GO:0070652">
    <property type="term" value="C:HAUS complex"/>
    <property type="evidence" value="ECO:0007669"/>
    <property type="project" value="TreeGrafter"/>
</dbReference>
<dbReference type="GeneID" id="102370245"/>
<organism evidence="1 4">
    <name type="scientific">Alligator sinensis</name>
    <name type="common">Chinese alligator</name>
    <dbReference type="NCBI Taxonomy" id="38654"/>
    <lineage>
        <taxon>Eukaryota</taxon>
        <taxon>Metazoa</taxon>
        <taxon>Chordata</taxon>
        <taxon>Craniata</taxon>
        <taxon>Vertebrata</taxon>
        <taxon>Euteleostomi</taxon>
        <taxon>Archelosauria</taxon>
        <taxon>Archosauria</taxon>
        <taxon>Crocodylia</taxon>
        <taxon>Alligatoridae</taxon>
        <taxon>Alligatorinae</taxon>
        <taxon>Alligator</taxon>
    </lineage>
</organism>
<dbReference type="Proteomes" id="UP000189705">
    <property type="component" value="Unplaced"/>
</dbReference>
<dbReference type="InterPro" id="IPR029711">
    <property type="entry name" value="Haus7-like"/>
</dbReference>
<dbReference type="AlphaFoldDB" id="A0A3Q0H3B6"/>
<dbReference type="GO" id="GO:0051225">
    <property type="term" value="P:spindle assembly"/>
    <property type="evidence" value="ECO:0007669"/>
    <property type="project" value="TreeGrafter"/>
</dbReference>
<reference evidence="2 3" key="1">
    <citation type="submission" date="2025-04" db="UniProtKB">
        <authorList>
            <consortium name="RefSeq"/>
        </authorList>
    </citation>
    <scope>IDENTIFICATION</scope>
</reference>
<name>A0A3Q0H3B6_ALLSI</name>
<dbReference type="RefSeq" id="XP_025066551.1">
    <property type="nucleotide sequence ID" value="XM_025210766.1"/>
</dbReference>
<gene>
    <name evidence="2 3 4" type="primary">HAUS7</name>
</gene>
<dbReference type="GO" id="GO:0031023">
    <property type="term" value="P:microtubule organizing center organization"/>
    <property type="evidence" value="ECO:0007669"/>
    <property type="project" value="TreeGrafter"/>
</dbReference>
<evidence type="ECO:0000313" key="1">
    <source>
        <dbReference type="Proteomes" id="UP000189705"/>
    </source>
</evidence>
<dbReference type="STRING" id="38654.A0A3Q0H3B6"/>
<dbReference type="RefSeq" id="XP_025066549.1">
    <property type="nucleotide sequence ID" value="XM_025210764.1"/>
</dbReference>
<protein>
    <submittedName>
        <fullName evidence="2 3">HAUS augmin-like complex subunit 7 isoform X1</fullName>
    </submittedName>
</protein>
<dbReference type="PANTHER" id="PTHR14352">
    <property type="entry name" value="HAUS AUGMIN-LIKE COMPLEX SUBUNIT 7"/>
    <property type="match status" value="1"/>
</dbReference>
<sequence>MAIAAEAAALYQRLQELGCPALEGAAPGDPDGALRLLCAPGGARRAAVLEWACMRTCPPLRELLNAIPEGRDELRAREVVKLGADLLLCHPEDLALIKGDAPPLQQLRFLESLLNAVPEPNSDASPARHGEDILREMLVGPGLASLSPPDPPVVPMLRTLLPELPPSPQSQEGTQVSRLAPFQSQKRIQVLSWGGSQVSGLWCLCRLQVPQGKSLLQLHKELYEADAALALLEAEAPPLQLAQPLPTLTLAAHDAQQLIRAFTGAELGDLRPQGAQPSPHGAAFPPLHRCLSLTTQELVALAQVTDTTRDVTCVSDQQQDAAWRSGSSTTLSSRLQELQGHYRTLLASWRLPVTPDLPVPPL</sequence>
<accession>A0A3Q0H3B6</accession>
<evidence type="ECO:0000313" key="4">
    <source>
        <dbReference type="RefSeq" id="XP_025066551.1"/>
    </source>
</evidence>
<dbReference type="PANTHER" id="PTHR14352:SF2">
    <property type="entry name" value="HAUS AUGMIN-LIKE COMPLEX SUBUNIT 7"/>
    <property type="match status" value="1"/>
</dbReference>
<dbReference type="RefSeq" id="XP_025066550.1">
    <property type="nucleotide sequence ID" value="XM_025210765.1"/>
</dbReference>
<proteinExistence type="predicted"/>
<evidence type="ECO:0000313" key="2">
    <source>
        <dbReference type="RefSeq" id="XP_025066549.1"/>
    </source>
</evidence>
<evidence type="ECO:0000313" key="3">
    <source>
        <dbReference type="RefSeq" id="XP_025066550.1"/>
    </source>
</evidence>
<dbReference type="CTD" id="55559"/>
<keyword evidence="1" id="KW-1185">Reference proteome</keyword>
<dbReference type="GO" id="GO:0051011">
    <property type="term" value="F:microtubule minus-end binding"/>
    <property type="evidence" value="ECO:0007669"/>
    <property type="project" value="TreeGrafter"/>
</dbReference>